<gene>
    <name evidence="1" type="ORF">K3G42_031084</name>
</gene>
<name>A0ACB8FJY2_9SAUR</name>
<keyword evidence="2" id="KW-1185">Reference proteome</keyword>
<sequence length="225" mass="25894">MEEEQATAPHRLLYWLSHVTSEAPQPIGCDLRGAQEPTLQGRRPEEDSCPHPDNILEGPPLLKAQAQVKEIAMARKKLYRPIAAMAKKIREYRALKNQPRDSQRFALDYETMTRPFTGKRLPALAWEDVRNENRLFTLLCRLHHFGIGRMVTRKSWVWEFDEPCYWVITSIKVDYTAEVSAIGLQEMEKGRKKRSFSSVCSTVSSTFGESAWTFRMVGGLFKTCI</sequence>
<reference evidence="1" key="1">
    <citation type="submission" date="2021-08" db="EMBL/GenBank/DDBJ databases">
        <title>The first chromosome-level gecko genome reveals the dynamic sex chromosomes of Neotropical dwarf geckos (Sphaerodactylidae: Sphaerodactylus).</title>
        <authorList>
            <person name="Pinto B.J."/>
            <person name="Keating S.E."/>
            <person name="Gamble T."/>
        </authorList>
    </citation>
    <scope>NUCLEOTIDE SEQUENCE</scope>
    <source>
        <strain evidence="1">TG3544</strain>
    </source>
</reference>
<evidence type="ECO:0000313" key="1">
    <source>
        <dbReference type="EMBL" id="KAH8005758.1"/>
    </source>
</evidence>
<organism evidence="1 2">
    <name type="scientific">Sphaerodactylus townsendi</name>
    <dbReference type="NCBI Taxonomy" id="933632"/>
    <lineage>
        <taxon>Eukaryota</taxon>
        <taxon>Metazoa</taxon>
        <taxon>Chordata</taxon>
        <taxon>Craniata</taxon>
        <taxon>Vertebrata</taxon>
        <taxon>Euteleostomi</taxon>
        <taxon>Lepidosauria</taxon>
        <taxon>Squamata</taxon>
        <taxon>Bifurcata</taxon>
        <taxon>Gekkota</taxon>
        <taxon>Sphaerodactylidae</taxon>
        <taxon>Sphaerodactylus</taxon>
    </lineage>
</organism>
<evidence type="ECO:0000313" key="2">
    <source>
        <dbReference type="Proteomes" id="UP000827872"/>
    </source>
</evidence>
<accession>A0ACB8FJY2</accession>
<protein>
    <submittedName>
        <fullName evidence="1">Uncharacterized protein</fullName>
    </submittedName>
</protein>
<dbReference type="Proteomes" id="UP000827872">
    <property type="component" value="Linkage Group LG04"/>
</dbReference>
<comment type="caution">
    <text evidence="1">The sequence shown here is derived from an EMBL/GenBank/DDBJ whole genome shotgun (WGS) entry which is preliminary data.</text>
</comment>
<dbReference type="EMBL" id="CM037617">
    <property type="protein sequence ID" value="KAH8005758.1"/>
    <property type="molecule type" value="Genomic_DNA"/>
</dbReference>
<proteinExistence type="predicted"/>